<dbReference type="STRING" id="411684.HPDFL43_20857"/>
<dbReference type="Pfam" id="PF01755">
    <property type="entry name" value="Glyco_transf_25"/>
    <property type="match status" value="1"/>
</dbReference>
<organism evidence="2 3">
    <name type="scientific">Hoeflea phototrophica (strain DSM 17068 / NCIMB 14078 / DFL-43)</name>
    <dbReference type="NCBI Taxonomy" id="411684"/>
    <lineage>
        <taxon>Bacteria</taxon>
        <taxon>Pseudomonadati</taxon>
        <taxon>Pseudomonadota</taxon>
        <taxon>Alphaproteobacteria</taxon>
        <taxon>Hyphomicrobiales</taxon>
        <taxon>Rhizobiaceae</taxon>
        <taxon>Hoeflea</taxon>
    </lineage>
</organism>
<feature type="domain" description="Glycosyl transferase family 25" evidence="1">
    <location>
        <begin position="8"/>
        <end position="126"/>
    </location>
</feature>
<comment type="caution">
    <text evidence="2">The sequence shown here is derived from an EMBL/GenBank/DDBJ whole genome shotgun (WGS) entry which is preliminary data.</text>
</comment>
<evidence type="ECO:0000313" key="2">
    <source>
        <dbReference type="EMBL" id="EDQ35684.1"/>
    </source>
</evidence>
<dbReference type="eggNOG" id="COG3306">
    <property type="taxonomic scope" value="Bacteria"/>
</dbReference>
<keyword evidence="2" id="KW-0808">Transferase</keyword>
<keyword evidence="3" id="KW-1185">Reference proteome</keyword>
<dbReference type="InterPro" id="IPR002654">
    <property type="entry name" value="Glyco_trans_25"/>
</dbReference>
<reference evidence="2 3" key="2">
    <citation type="submission" date="2012-06" db="EMBL/GenBank/DDBJ databases">
        <authorList>
            <person name="Fiebig A."/>
        </authorList>
    </citation>
    <scope>NUCLEOTIDE SEQUENCE [LARGE SCALE GENOMIC DNA]</scope>
    <source>
        <strain evidence="2 3">DFL-43</strain>
    </source>
</reference>
<protein>
    <submittedName>
        <fullName evidence="2">Glycosyltransferase involved in LPS biosynthesis</fullName>
    </submittedName>
</protein>
<dbReference type="AlphaFoldDB" id="A9CXL9"/>
<name>A9CXL9_HOEPD</name>
<sequence length="252" mass="27952">MNMNGDIEAFIIHLARATARRPQVDHLLKACPVPARVLDAVDGRAMSEAEIDAVYSRKSMHAPHYPFEMTAGEVGCFLSHRKAWQAIVACGRDAGLVIEDDVEIDADVFATALEFAREHVSAHGIVQFQVRRIAEPGPLIASTDAVVLARPMIIPLRASCTLYSRSAAERLLAQTGRFDRPIDGHVQLHWVTGLRPLIAVPSGVRDKAADIGGTTIQARNVPWRQRLRRELLRPIYRARVSALSRRHDQPPE</sequence>
<accession>A9CXL9</accession>
<dbReference type="EMBL" id="ABIA03000001">
    <property type="protein sequence ID" value="EDQ35684.1"/>
    <property type="molecule type" value="Genomic_DNA"/>
</dbReference>
<dbReference type="CDD" id="cd06532">
    <property type="entry name" value="Glyco_transf_25"/>
    <property type="match status" value="1"/>
</dbReference>
<dbReference type="HOGENOM" id="CLU_071269_3_0_5"/>
<dbReference type="Proteomes" id="UP000004291">
    <property type="component" value="Chromosome"/>
</dbReference>
<dbReference type="GO" id="GO:0016740">
    <property type="term" value="F:transferase activity"/>
    <property type="evidence" value="ECO:0007669"/>
    <property type="project" value="UniProtKB-KW"/>
</dbReference>
<evidence type="ECO:0000259" key="1">
    <source>
        <dbReference type="Pfam" id="PF01755"/>
    </source>
</evidence>
<gene>
    <name evidence="2" type="ORF">HPDFL43_20857</name>
</gene>
<evidence type="ECO:0000313" key="3">
    <source>
        <dbReference type="Proteomes" id="UP000004291"/>
    </source>
</evidence>
<reference evidence="2 3" key="1">
    <citation type="submission" date="2007-10" db="EMBL/GenBank/DDBJ databases">
        <authorList>
            <person name="Wagner-Dobler I."/>
            <person name="Ferriera S."/>
            <person name="Johnson J."/>
            <person name="Kravitz S."/>
            <person name="Beeson K."/>
            <person name="Sutton G."/>
            <person name="Rogers Y.-H."/>
            <person name="Friedman R."/>
            <person name="Frazier M."/>
            <person name="Venter J.C."/>
        </authorList>
    </citation>
    <scope>NUCLEOTIDE SEQUENCE [LARGE SCALE GENOMIC DNA]</scope>
    <source>
        <strain evidence="2 3">DFL-43</strain>
    </source>
</reference>
<proteinExistence type="predicted"/>